<proteinExistence type="predicted"/>
<accession>A0A2H0WX63</accession>
<name>A0A2H0WX63_9BACT</name>
<dbReference type="EMBL" id="PEZD01000037">
    <property type="protein sequence ID" value="PIS17242.1"/>
    <property type="molecule type" value="Genomic_DNA"/>
</dbReference>
<protein>
    <submittedName>
        <fullName evidence="1">Uncharacterized protein</fullName>
    </submittedName>
</protein>
<gene>
    <name evidence="1" type="ORF">COT59_01695</name>
</gene>
<dbReference type="Proteomes" id="UP000229675">
    <property type="component" value="Unassembled WGS sequence"/>
</dbReference>
<dbReference type="AlphaFoldDB" id="A0A2H0WX63"/>
<evidence type="ECO:0000313" key="1">
    <source>
        <dbReference type="EMBL" id="PIS17242.1"/>
    </source>
</evidence>
<reference evidence="2" key="1">
    <citation type="submission" date="2017-09" db="EMBL/GenBank/DDBJ databases">
        <title>Depth-based differentiation of microbial function through sediment-hosted aquifers and enrichment of novel symbionts in the deep terrestrial subsurface.</title>
        <authorList>
            <person name="Probst A.J."/>
            <person name="Ladd B."/>
            <person name="Jarett J.K."/>
            <person name="Geller-Mcgrath D.E."/>
            <person name="Sieber C.M.K."/>
            <person name="Emerson J.B."/>
            <person name="Anantharaman K."/>
            <person name="Thomas B.C."/>
            <person name="Malmstrom R."/>
            <person name="Stieglmeier M."/>
            <person name="Klingl A."/>
            <person name="Woyke T."/>
            <person name="Ryan C.M."/>
            <person name="Banfield J.F."/>
        </authorList>
    </citation>
    <scope>NUCLEOTIDE SEQUENCE [LARGE SCALE GENOMIC DNA]</scope>
</reference>
<sequence>MLKKIWIRVLTVVILLVASGFGGYVVRDEEIQGQVAVIEEKDSIIKSLNSQITSLAGQVDSSKHENDSLGTRLNEVTDNQTEMLEKIRQLTELKDRYEPMIDRLVADSNEKYYKLVALKEEMYQAEKESWHEGFKAGYDWGCKEGDKESRKENPTYAEIEKMTESWTWIFLASQQCVWTAGEFISEMQGRGIRVGLTYIGFYEGGHVIPAFDTPDKGIVYFDVVPETKGSKIFVLREVKVDLFGRYFSDNNLELPRGFNEKIYNFQVVWP</sequence>
<comment type="caution">
    <text evidence="1">The sequence shown here is derived from an EMBL/GenBank/DDBJ whole genome shotgun (WGS) entry which is preliminary data.</text>
</comment>
<evidence type="ECO:0000313" key="2">
    <source>
        <dbReference type="Proteomes" id="UP000229675"/>
    </source>
</evidence>
<organism evidence="1 2">
    <name type="scientific">Candidatus Nealsonbacteria bacterium CG09_land_8_20_14_0_10_42_14</name>
    <dbReference type="NCBI Taxonomy" id="1974707"/>
    <lineage>
        <taxon>Bacteria</taxon>
        <taxon>Candidatus Nealsoniibacteriota</taxon>
    </lineage>
</organism>